<dbReference type="InterPro" id="IPR013783">
    <property type="entry name" value="Ig-like_fold"/>
</dbReference>
<keyword evidence="4 5" id="KW-0720">Serine protease</keyword>
<dbReference type="Pfam" id="PF00595">
    <property type="entry name" value="PDZ"/>
    <property type="match status" value="1"/>
</dbReference>
<dbReference type="PANTHER" id="PTHR32060:SF30">
    <property type="entry name" value="CARBOXY-TERMINAL PROCESSING PROTEASE CTPA"/>
    <property type="match status" value="1"/>
</dbReference>
<evidence type="ECO:0000313" key="9">
    <source>
        <dbReference type="EMBL" id="PZR08256.1"/>
    </source>
</evidence>
<dbReference type="PROSITE" id="PS50106">
    <property type="entry name" value="PDZ"/>
    <property type="match status" value="1"/>
</dbReference>
<dbReference type="SUPFAM" id="SSF50156">
    <property type="entry name" value="PDZ domain-like"/>
    <property type="match status" value="1"/>
</dbReference>
<keyword evidence="3 5" id="KW-0378">Hydrolase</keyword>
<dbReference type="SUPFAM" id="SSF52096">
    <property type="entry name" value="ClpP/crotonase"/>
    <property type="match status" value="1"/>
</dbReference>
<feature type="compositionally biased region" description="Acidic residues" evidence="6">
    <location>
        <begin position="540"/>
        <end position="555"/>
    </location>
</feature>
<proteinExistence type="inferred from homology"/>
<evidence type="ECO:0000256" key="2">
    <source>
        <dbReference type="ARBA" id="ARBA00022670"/>
    </source>
</evidence>
<dbReference type="InterPro" id="IPR005151">
    <property type="entry name" value="Tail-specific_protease"/>
</dbReference>
<dbReference type="PANTHER" id="PTHR32060">
    <property type="entry name" value="TAIL-SPECIFIC PROTEASE"/>
    <property type="match status" value="1"/>
</dbReference>
<evidence type="ECO:0000259" key="8">
    <source>
        <dbReference type="PROSITE" id="PS50106"/>
    </source>
</evidence>
<keyword evidence="7" id="KW-0732">Signal</keyword>
<feature type="region of interest" description="Disordered" evidence="6">
    <location>
        <begin position="512"/>
        <end position="555"/>
    </location>
</feature>
<dbReference type="GO" id="GO:0007165">
    <property type="term" value="P:signal transduction"/>
    <property type="evidence" value="ECO:0007669"/>
    <property type="project" value="TreeGrafter"/>
</dbReference>
<dbReference type="GO" id="GO:0030288">
    <property type="term" value="C:outer membrane-bounded periplasmic space"/>
    <property type="evidence" value="ECO:0007669"/>
    <property type="project" value="TreeGrafter"/>
</dbReference>
<dbReference type="GO" id="GO:0004175">
    <property type="term" value="F:endopeptidase activity"/>
    <property type="evidence" value="ECO:0007669"/>
    <property type="project" value="TreeGrafter"/>
</dbReference>
<dbReference type="InterPro" id="IPR023831">
    <property type="entry name" value="MXAN_5808-like"/>
</dbReference>
<evidence type="ECO:0000256" key="7">
    <source>
        <dbReference type="SAM" id="SignalP"/>
    </source>
</evidence>
<dbReference type="SMART" id="SM00245">
    <property type="entry name" value="TSPc"/>
    <property type="match status" value="1"/>
</dbReference>
<feature type="domain" description="PDZ" evidence="8">
    <location>
        <begin position="175"/>
        <end position="243"/>
    </location>
</feature>
<feature type="signal peptide" evidence="7">
    <location>
        <begin position="1"/>
        <end position="18"/>
    </location>
</feature>
<dbReference type="NCBIfam" id="TIGR00225">
    <property type="entry name" value="prc"/>
    <property type="match status" value="1"/>
</dbReference>
<dbReference type="InterPro" id="IPR036034">
    <property type="entry name" value="PDZ_sf"/>
</dbReference>
<dbReference type="NCBIfam" id="TIGR03900">
    <property type="entry name" value="prc_long_Delta"/>
    <property type="match status" value="1"/>
</dbReference>
<dbReference type="CDD" id="cd07560">
    <property type="entry name" value="Peptidase_S41_CPP"/>
    <property type="match status" value="1"/>
</dbReference>
<organism evidence="9 10">
    <name type="scientific">Archangium gephyra</name>
    <dbReference type="NCBI Taxonomy" id="48"/>
    <lineage>
        <taxon>Bacteria</taxon>
        <taxon>Pseudomonadati</taxon>
        <taxon>Myxococcota</taxon>
        <taxon>Myxococcia</taxon>
        <taxon>Myxococcales</taxon>
        <taxon>Cystobacterineae</taxon>
        <taxon>Archangiaceae</taxon>
        <taxon>Archangium</taxon>
    </lineage>
</organism>
<reference evidence="9 10" key="1">
    <citation type="submission" date="2017-08" db="EMBL/GenBank/DDBJ databases">
        <title>Infants hospitalized years apart are colonized by the same room-sourced microbial strains.</title>
        <authorList>
            <person name="Brooks B."/>
            <person name="Olm M.R."/>
            <person name="Firek B.A."/>
            <person name="Baker R."/>
            <person name="Thomas B.C."/>
            <person name="Morowitz M.J."/>
            <person name="Banfield J.F."/>
        </authorList>
    </citation>
    <scope>NUCLEOTIDE SEQUENCE [LARGE SCALE GENOMIC DNA]</scope>
    <source>
        <strain evidence="9">S2_003_000_R2_14</strain>
    </source>
</reference>
<comment type="similarity">
    <text evidence="1 5">Belongs to the peptidase S41A family.</text>
</comment>
<dbReference type="Pfam" id="PF03572">
    <property type="entry name" value="Peptidase_S41"/>
    <property type="match status" value="1"/>
</dbReference>
<feature type="compositionally biased region" description="Polar residues" evidence="6">
    <location>
        <begin position="617"/>
        <end position="627"/>
    </location>
</feature>
<dbReference type="GO" id="GO:0008236">
    <property type="term" value="F:serine-type peptidase activity"/>
    <property type="evidence" value="ECO:0007669"/>
    <property type="project" value="UniProtKB-KW"/>
</dbReference>
<gene>
    <name evidence="9" type="ORF">DI536_25470</name>
</gene>
<dbReference type="InterPro" id="IPR029045">
    <property type="entry name" value="ClpP/crotonase-like_dom_sf"/>
</dbReference>
<dbReference type="Gene3D" id="2.30.42.10">
    <property type="match status" value="1"/>
</dbReference>
<dbReference type="Gene3D" id="3.90.226.10">
    <property type="entry name" value="2-enoyl-CoA Hydratase, Chain A, domain 1"/>
    <property type="match status" value="1"/>
</dbReference>
<dbReference type="InterPro" id="IPR004447">
    <property type="entry name" value="Peptidase_S41A"/>
</dbReference>
<name>A0A2W5T7F6_9BACT</name>
<dbReference type="InterPro" id="IPR001478">
    <property type="entry name" value="PDZ"/>
</dbReference>
<dbReference type="CDD" id="cd06782">
    <property type="entry name" value="cpPDZ_CPP-like"/>
    <property type="match status" value="1"/>
</dbReference>
<dbReference type="EMBL" id="QFQP01000026">
    <property type="protein sequence ID" value="PZR08256.1"/>
    <property type="molecule type" value="Genomic_DNA"/>
</dbReference>
<dbReference type="SMART" id="SM00228">
    <property type="entry name" value="PDZ"/>
    <property type="match status" value="1"/>
</dbReference>
<dbReference type="Gene3D" id="3.30.750.44">
    <property type="match status" value="1"/>
</dbReference>
<keyword evidence="2 5" id="KW-0645">Protease</keyword>
<feature type="chain" id="PRO_5016000712" evidence="7">
    <location>
        <begin position="19"/>
        <end position="1042"/>
    </location>
</feature>
<feature type="compositionally biased region" description="Basic and acidic residues" evidence="6">
    <location>
        <begin position="512"/>
        <end position="524"/>
    </location>
</feature>
<dbReference type="FunFam" id="2.30.42.10:FF:000063">
    <property type="entry name" value="Peptidase, S41 family"/>
    <property type="match status" value="1"/>
</dbReference>
<dbReference type="AlphaFoldDB" id="A0A2W5T7F6"/>
<sequence>MYTLRRVAVIAALMIAWAFSGNDRAPLTLAMSEAVAAPRAEQSDSKGPYELSQLRVLSKVTNYVKENYVDPKRVRPREMLVSSLEAVEKAVPEVLVDGSAESGKLRVNVNGKLKEFDISHVDSLWKMSWTLKDIFGFLTENMRPVEDAREVEYAAVNGMLQTLDPHSILLRPELYTEMKLSTKGEFGGLGFVIQMREGVLTVVKVLPKTPAFRAGIKKDDQILRIGEESTMNMELQQAVGKLRGPVDSKVSITVNRKGWEKPQQMSVTRALITIESIQSKLLSSNIGYVRVKNFQGNTTRDLSQALDDLSEQVRKANGGPGIKGLVLDLRGNPGGLLEQAIQVSDLFLSSGTIVSTVGLSDKLREEKRAHPDEGDDQFPIAVLVNAGSASASEIVAGALKNDNRAVIIGRQTFGKGSVQVLYDNFPDDAALKLTIAKYLTPGDLSIQEVGITPDIQLLPTRVSKERVDVFAPRRVMGEADLESHFANPANAQAAKKRDDVQLREKPLETVKYLKEEKKKDDKKAAPKGGKNVLTDSDNPHDEELDDQLDAESQDEVKEDFEVTFARDYLLAAPQVRRDEQLKGGKGFVVEKRQIEEKRIADAITALGVDWTPGETPKNPQLTSTMKPSSDKKITAGETVPLEVTVENKGADAVKRLRGWIESDNGYLDRREFLFGQVKPGEKKTWTVNVKIPKDLASRRDGVTVKLQDDSGNVIGESAVGELTIVEIPRPQFAFTWSIVDDCAACNGDGLVQRGENVGVILDVTNVGTGKAMDVFSSVRNASDLNIFIEKGRFKLGEIGPGETKSSRFQLEVKKGFKDDKFHIRYAVIDEPLQEFTADKLEIPVAADASAAFEPSKAVSRLADKADIYADVSGKRALARLPKGAVVTELARSGGMARIEWEKDRFVFAKLSDLREAKGQKAAPTKDATWNHFRTPATISMNIDPSTGGAVIDGEKFSLSSVVTDPQMLDVFVLVNDQKVFFKSATPEDGGKVKFTTDFSLKEGNNLVTIVARESQDFATRKSVVIRRRPPAVAQKEGAAPKQ</sequence>
<feature type="region of interest" description="Disordered" evidence="6">
    <location>
        <begin position="610"/>
        <end position="631"/>
    </location>
</feature>
<evidence type="ECO:0000256" key="6">
    <source>
        <dbReference type="SAM" id="MobiDB-lite"/>
    </source>
</evidence>
<evidence type="ECO:0000256" key="3">
    <source>
        <dbReference type="ARBA" id="ARBA00022801"/>
    </source>
</evidence>
<dbReference type="Proteomes" id="UP000249061">
    <property type="component" value="Unassembled WGS sequence"/>
</dbReference>
<evidence type="ECO:0000256" key="5">
    <source>
        <dbReference type="RuleBase" id="RU004404"/>
    </source>
</evidence>
<evidence type="ECO:0000313" key="10">
    <source>
        <dbReference type="Proteomes" id="UP000249061"/>
    </source>
</evidence>
<dbReference type="GO" id="GO:0006508">
    <property type="term" value="P:proteolysis"/>
    <property type="evidence" value="ECO:0007669"/>
    <property type="project" value="UniProtKB-KW"/>
</dbReference>
<evidence type="ECO:0000256" key="4">
    <source>
        <dbReference type="ARBA" id="ARBA00022825"/>
    </source>
</evidence>
<accession>A0A2W5T7F6</accession>
<protein>
    <submittedName>
        <fullName evidence="9">Peptidase S41</fullName>
    </submittedName>
</protein>
<evidence type="ECO:0000256" key="1">
    <source>
        <dbReference type="ARBA" id="ARBA00009179"/>
    </source>
</evidence>
<dbReference type="Gene3D" id="2.60.40.10">
    <property type="entry name" value="Immunoglobulins"/>
    <property type="match status" value="1"/>
</dbReference>
<comment type="caution">
    <text evidence="9">The sequence shown here is derived from an EMBL/GenBank/DDBJ whole genome shotgun (WGS) entry which is preliminary data.</text>
</comment>